<gene>
    <name evidence="6" type="ORF">BGZ95_010683</name>
</gene>
<organism evidence="6 7">
    <name type="scientific">Linnemannia exigua</name>
    <dbReference type="NCBI Taxonomy" id="604196"/>
    <lineage>
        <taxon>Eukaryota</taxon>
        <taxon>Fungi</taxon>
        <taxon>Fungi incertae sedis</taxon>
        <taxon>Mucoromycota</taxon>
        <taxon>Mortierellomycotina</taxon>
        <taxon>Mortierellomycetes</taxon>
        <taxon>Mortierellales</taxon>
        <taxon>Mortierellaceae</taxon>
        <taxon>Linnemannia</taxon>
    </lineage>
</organism>
<evidence type="ECO:0000256" key="1">
    <source>
        <dbReference type="ARBA" id="ARBA00022723"/>
    </source>
</evidence>
<reference evidence="6" key="1">
    <citation type="journal article" date="2020" name="Fungal Divers.">
        <title>Resolving the Mortierellaceae phylogeny through synthesis of multi-gene phylogenetics and phylogenomics.</title>
        <authorList>
            <person name="Vandepol N."/>
            <person name="Liber J."/>
            <person name="Desiro A."/>
            <person name="Na H."/>
            <person name="Kennedy M."/>
            <person name="Barry K."/>
            <person name="Grigoriev I.V."/>
            <person name="Miller A.N."/>
            <person name="O'Donnell K."/>
            <person name="Stajich J.E."/>
            <person name="Bonito G."/>
        </authorList>
    </citation>
    <scope>NUCLEOTIDE SEQUENCE</scope>
    <source>
        <strain evidence="6">NRRL 28262</strain>
    </source>
</reference>
<proteinExistence type="predicted"/>
<evidence type="ECO:0000256" key="4">
    <source>
        <dbReference type="PROSITE-ProRule" id="PRU00134"/>
    </source>
</evidence>
<protein>
    <recommendedName>
        <fullName evidence="5">MYND-type domain-containing protein</fullName>
    </recommendedName>
</protein>
<dbReference type="Gene3D" id="6.10.140.2220">
    <property type="match status" value="1"/>
</dbReference>
<dbReference type="InterPro" id="IPR002893">
    <property type="entry name" value="Znf_MYND"/>
</dbReference>
<dbReference type="EMBL" id="JAAAIL010000735">
    <property type="protein sequence ID" value="KAG0273507.1"/>
    <property type="molecule type" value="Genomic_DNA"/>
</dbReference>
<keyword evidence="7" id="KW-1185">Reference proteome</keyword>
<dbReference type="Proteomes" id="UP001194580">
    <property type="component" value="Unassembled WGS sequence"/>
</dbReference>
<name>A0AAD4DCR3_9FUNG</name>
<feature type="domain" description="MYND-type" evidence="5">
    <location>
        <begin position="7"/>
        <end position="49"/>
    </location>
</feature>
<keyword evidence="1" id="KW-0479">Metal-binding</keyword>
<evidence type="ECO:0000259" key="5">
    <source>
        <dbReference type="PROSITE" id="PS50865"/>
    </source>
</evidence>
<dbReference type="GO" id="GO:0008270">
    <property type="term" value="F:zinc ion binding"/>
    <property type="evidence" value="ECO:0007669"/>
    <property type="project" value="UniProtKB-KW"/>
</dbReference>
<feature type="non-terminal residue" evidence="6">
    <location>
        <position position="222"/>
    </location>
</feature>
<evidence type="ECO:0000256" key="3">
    <source>
        <dbReference type="ARBA" id="ARBA00022833"/>
    </source>
</evidence>
<comment type="caution">
    <text evidence="6">The sequence shown here is derived from an EMBL/GenBank/DDBJ whole genome shotgun (WGS) entry which is preliminary data.</text>
</comment>
<evidence type="ECO:0000313" key="7">
    <source>
        <dbReference type="Proteomes" id="UP001194580"/>
    </source>
</evidence>
<evidence type="ECO:0000313" key="6">
    <source>
        <dbReference type="EMBL" id="KAG0273507.1"/>
    </source>
</evidence>
<accession>A0AAD4DCR3</accession>
<dbReference type="Pfam" id="PF01753">
    <property type="entry name" value="zf-MYND"/>
    <property type="match status" value="1"/>
</dbReference>
<evidence type="ECO:0000256" key="2">
    <source>
        <dbReference type="ARBA" id="ARBA00022771"/>
    </source>
</evidence>
<dbReference type="SUPFAM" id="SSF144232">
    <property type="entry name" value="HIT/MYND zinc finger-like"/>
    <property type="match status" value="1"/>
</dbReference>
<dbReference type="PROSITE" id="PS50865">
    <property type="entry name" value="ZF_MYND_2"/>
    <property type="match status" value="1"/>
</dbReference>
<keyword evidence="3" id="KW-0862">Zinc</keyword>
<dbReference type="PROSITE" id="PS01360">
    <property type="entry name" value="ZF_MYND_1"/>
    <property type="match status" value="1"/>
</dbReference>
<keyword evidence="2 4" id="KW-0863">Zinc-finger</keyword>
<dbReference type="AlphaFoldDB" id="A0AAD4DCR3"/>
<sequence>MVGDKKCAKCSKTTGENGNALKRCAKCRTILYCSRACQTADWKDHKKSCGLSAGVADPVVVDPVVNTSPQGSFNTSGKPVAAKGLDSMIDKPFTQLYNKTWLHNRSEKDVFQLLVDCFRLKLEDDYNFEGDVPVDSLYSGDCADSRIPFREFLQAAEKRKGLLPSWWTKAEGRTKLNECLAFGLADSWANLAFAVEKSDLIDHYGDSLMPMQLRMLSEQITG</sequence>